<dbReference type="AlphaFoldDB" id="A0A1Y1YGW8"/>
<comment type="similarity">
    <text evidence="1">Belongs to the ThrE exporter (TC 2.A.79) family.</text>
</comment>
<feature type="transmembrane region" description="Helical" evidence="2">
    <location>
        <begin position="245"/>
        <end position="272"/>
    </location>
</feature>
<feature type="domain" description="Threonine/serine exporter-like N-terminal" evidence="3">
    <location>
        <begin position="28"/>
        <end position="263"/>
    </location>
</feature>
<dbReference type="InterPro" id="IPR010619">
    <property type="entry name" value="ThrE-like_N"/>
</dbReference>
<feature type="transmembrane region" description="Helical" evidence="2">
    <location>
        <begin position="329"/>
        <end position="350"/>
    </location>
</feature>
<protein>
    <recommendedName>
        <fullName evidence="3">Threonine/serine exporter-like N-terminal domain-containing protein</fullName>
    </recommendedName>
</protein>
<feature type="transmembrane region" description="Helical" evidence="2">
    <location>
        <begin position="392"/>
        <end position="414"/>
    </location>
</feature>
<accession>A0A1Y1YGW8</accession>
<organism evidence="4 5">
    <name type="scientific">Basidiobolus meristosporus CBS 931.73</name>
    <dbReference type="NCBI Taxonomy" id="1314790"/>
    <lineage>
        <taxon>Eukaryota</taxon>
        <taxon>Fungi</taxon>
        <taxon>Fungi incertae sedis</taxon>
        <taxon>Zoopagomycota</taxon>
        <taxon>Entomophthoromycotina</taxon>
        <taxon>Basidiobolomycetes</taxon>
        <taxon>Basidiobolales</taxon>
        <taxon>Basidiobolaceae</taxon>
        <taxon>Basidiobolus</taxon>
    </lineage>
</organism>
<reference evidence="4 5" key="1">
    <citation type="submission" date="2016-07" db="EMBL/GenBank/DDBJ databases">
        <title>Pervasive Adenine N6-methylation of Active Genes in Fungi.</title>
        <authorList>
            <consortium name="DOE Joint Genome Institute"/>
            <person name="Mondo S.J."/>
            <person name="Dannebaum R.O."/>
            <person name="Kuo R.C."/>
            <person name="Labutti K."/>
            <person name="Haridas S."/>
            <person name="Kuo A."/>
            <person name="Salamov A."/>
            <person name="Ahrendt S.R."/>
            <person name="Lipzen A."/>
            <person name="Sullivan W."/>
            <person name="Andreopoulos W.B."/>
            <person name="Clum A."/>
            <person name="Lindquist E."/>
            <person name="Daum C."/>
            <person name="Ramamoorthy G.K."/>
            <person name="Gryganskyi A."/>
            <person name="Culley D."/>
            <person name="Magnuson J.K."/>
            <person name="James T.Y."/>
            <person name="O'Malley M.A."/>
            <person name="Stajich J.E."/>
            <person name="Spatafora J.W."/>
            <person name="Visel A."/>
            <person name="Grigoriev I.V."/>
        </authorList>
    </citation>
    <scope>NUCLEOTIDE SEQUENCE [LARGE SCALE GENOMIC DNA]</scope>
    <source>
        <strain evidence="4 5">CBS 931.73</strain>
    </source>
</reference>
<keyword evidence="2" id="KW-0812">Transmembrane</keyword>
<dbReference type="EMBL" id="MCFE01000136">
    <property type="protein sequence ID" value="ORX97252.1"/>
    <property type="molecule type" value="Genomic_DNA"/>
</dbReference>
<evidence type="ECO:0000259" key="3">
    <source>
        <dbReference type="Pfam" id="PF06738"/>
    </source>
</evidence>
<gene>
    <name evidence="4" type="ORF">K493DRAFT_216212</name>
</gene>
<keyword evidence="2" id="KW-0472">Membrane</keyword>
<sequence length="426" mass="46392">MRDPGETTLDESSRLVISSLADTILKRDYLLRLARCFATFGSPGHRLEDNMRIASAALSIQSSFAFVPGMILASFESEDIRASDTYLMIVNESKYMDRLEKCLIISQKVGQGVMTIAEGHKLLDNLYKNRKYYPDWCEIVSFGLYSFLSCPIAYGGGIKDWIASGILGLLVGALRRLSKSIYTYNSILEISAGFLVSIIATAFHTHICYVAVMLSAITKLVPGYSLATSVIELATRNVISGTLRLLYNLSLSFILAFGLSFGSSAFQSIGVIPIEHPQCHRINPLWILVLFPLISICSAVINHASPRQWPGIIGISSIAYTTQYVLSRLLSPTVATVVAAFNLALSGHIYTQITGKMGMPGVLNGVSLLVPGGLGIRGIFEIIVESSHGLELAVQMLRICICLAFGLLLGSLAITPTLKKHQYPTI</sequence>
<name>A0A1Y1YGW8_9FUNG</name>
<dbReference type="Pfam" id="PF06738">
    <property type="entry name" value="ThrE"/>
    <property type="match status" value="1"/>
</dbReference>
<feature type="transmembrane region" description="Helical" evidence="2">
    <location>
        <begin position="161"/>
        <end position="178"/>
    </location>
</feature>
<dbReference type="InterPro" id="IPR051361">
    <property type="entry name" value="ThrE/Ser_Exporter"/>
</dbReference>
<dbReference type="OrthoDB" id="413008at2759"/>
<dbReference type="Proteomes" id="UP000193498">
    <property type="component" value="Unassembled WGS sequence"/>
</dbReference>
<dbReference type="InParanoid" id="A0A1Y1YGW8"/>
<evidence type="ECO:0000313" key="4">
    <source>
        <dbReference type="EMBL" id="ORX97252.1"/>
    </source>
</evidence>
<dbReference type="STRING" id="1314790.A0A1Y1YGW8"/>
<keyword evidence="2" id="KW-1133">Transmembrane helix</keyword>
<feature type="transmembrane region" description="Helical" evidence="2">
    <location>
        <begin position="284"/>
        <end position="301"/>
    </location>
</feature>
<dbReference type="PANTHER" id="PTHR31082">
    <property type="entry name" value="PHEROMONE-REGULATED MEMBRANE PROTEIN 10"/>
    <property type="match status" value="1"/>
</dbReference>
<evidence type="ECO:0000256" key="2">
    <source>
        <dbReference type="SAM" id="Phobius"/>
    </source>
</evidence>
<dbReference type="GO" id="GO:0022857">
    <property type="term" value="F:transmembrane transporter activity"/>
    <property type="evidence" value="ECO:0007669"/>
    <property type="project" value="InterPro"/>
</dbReference>
<evidence type="ECO:0000256" key="1">
    <source>
        <dbReference type="ARBA" id="ARBA00034125"/>
    </source>
</evidence>
<proteinExistence type="inferred from homology"/>
<keyword evidence="5" id="KW-1185">Reference proteome</keyword>
<evidence type="ECO:0000313" key="5">
    <source>
        <dbReference type="Proteomes" id="UP000193498"/>
    </source>
</evidence>
<comment type="caution">
    <text evidence="4">The sequence shown here is derived from an EMBL/GenBank/DDBJ whole genome shotgun (WGS) entry which is preliminary data.</text>
</comment>
<feature type="transmembrane region" description="Helical" evidence="2">
    <location>
        <begin position="362"/>
        <end position="380"/>
    </location>
</feature>
<feature type="transmembrane region" description="Helical" evidence="2">
    <location>
        <begin position="190"/>
        <end position="217"/>
    </location>
</feature>
<dbReference type="PANTHER" id="PTHR31082:SF4">
    <property type="entry name" value="PHEROMONE-REGULATED MEMBRANE PROTEIN 10"/>
    <property type="match status" value="1"/>
</dbReference>